<dbReference type="GO" id="GO:1903806">
    <property type="term" value="P:L-isoleucine import across plasma membrane"/>
    <property type="evidence" value="ECO:0007669"/>
    <property type="project" value="TreeGrafter"/>
</dbReference>
<dbReference type="Pfam" id="PF00005">
    <property type="entry name" value="ABC_tran"/>
    <property type="match status" value="1"/>
</dbReference>
<dbReference type="InterPro" id="IPR003439">
    <property type="entry name" value="ABC_transporter-like_ATP-bd"/>
</dbReference>
<dbReference type="PANTHER" id="PTHR45772:SF7">
    <property type="entry name" value="AMINO ACID ABC TRANSPORTER ATP-BINDING PROTEIN"/>
    <property type="match status" value="1"/>
</dbReference>
<dbReference type="Proteomes" id="UP000234384">
    <property type="component" value="Unassembled WGS sequence"/>
</dbReference>
<feature type="domain" description="ABC transporter" evidence="4">
    <location>
        <begin position="5"/>
        <end position="257"/>
    </location>
</feature>
<dbReference type="Pfam" id="PF12399">
    <property type="entry name" value="BCA_ABC_TP_C"/>
    <property type="match status" value="1"/>
</dbReference>
<dbReference type="InterPro" id="IPR017871">
    <property type="entry name" value="ABC_transporter-like_CS"/>
</dbReference>
<keyword evidence="1" id="KW-0813">Transport</keyword>
<comment type="caution">
    <text evidence="5">The sequence shown here is derived from an EMBL/GenBank/DDBJ whole genome shotgun (WGS) entry which is preliminary data.</text>
</comment>
<evidence type="ECO:0000256" key="3">
    <source>
        <dbReference type="ARBA" id="ARBA00022840"/>
    </source>
</evidence>
<dbReference type="GO" id="GO:0005304">
    <property type="term" value="F:L-valine transmembrane transporter activity"/>
    <property type="evidence" value="ECO:0007669"/>
    <property type="project" value="TreeGrafter"/>
</dbReference>
<dbReference type="GO" id="GO:1903805">
    <property type="term" value="P:L-valine import across plasma membrane"/>
    <property type="evidence" value="ECO:0007669"/>
    <property type="project" value="TreeGrafter"/>
</dbReference>
<dbReference type="GO" id="GO:0015192">
    <property type="term" value="F:L-phenylalanine transmembrane transporter activity"/>
    <property type="evidence" value="ECO:0007669"/>
    <property type="project" value="TreeGrafter"/>
</dbReference>
<dbReference type="GO" id="GO:0015188">
    <property type="term" value="F:L-isoleucine transmembrane transporter activity"/>
    <property type="evidence" value="ECO:0007669"/>
    <property type="project" value="TreeGrafter"/>
</dbReference>
<dbReference type="PROSITE" id="PS00211">
    <property type="entry name" value="ABC_TRANSPORTER_1"/>
    <property type="match status" value="1"/>
</dbReference>
<dbReference type="Gene3D" id="3.40.50.300">
    <property type="entry name" value="P-loop containing nucleotide triphosphate hydrolases"/>
    <property type="match status" value="1"/>
</dbReference>
<dbReference type="InterPro" id="IPR051120">
    <property type="entry name" value="ABC_AA/LPS_Transport"/>
</dbReference>
<protein>
    <submittedName>
        <fullName evidence="5">ABC transporter ATP-binding protein</fullName>
    </submittedName>
</protein>
<name>A0A2I1JXT6_9LACT</name>
<dbReference type="GO" id="GO:0005886">
    <property type="term" value="C:plasma membrane"/>
    <property type="evidence" value="ECO:0007669"/>
    <property type="project" value="TreeGrafter"/>
</dbReference>
<dbReference type="FunFam" id="3.40.50.300:FF:000421">
    <property type="entry name" value="Branched-chain amino acid ABC transporter ATP-binding protein"/>
    <property type="match status" value="1"/>
</dbReference>
<accession>A0A2I1JXT6</accession>
<sequence>MELLLEVQGLTKHFGGLTAVANISMQIGSGEIIGLIGPNGAGKTTFFNLLSGVYVPSSGTIQLAHQGEMKTLNGLSPDTINGYGLGRTFQNIRLFKDMTVLENVLVAMHRHQGSNGWHALLRTRTHYYSEAALKAEAMELLTIFKLDHLAQDQAKNLAYGEQRKLEMVRALATQPKILFLDEPAAGMNPNETEELKQLIQQVRQDYQLTVVVIEHDMSFVMELCERIYVLEYGRLIATGTPAEIQQDPAVIKAYLGGEL</sequence>
<organism evidence="5 6">
    <name type="scientific">Falseniella ignava</name>
    <dbReference type="NCBI Taxonomy" id="137730"/>
    <lineage>
        <taxon>Bacteria</taxon>
        <taxon>Bacillati</taxon>
        <taxon>Bacillota</taxon>
        <taxon>Bacilli</taxon>
        <taxon>Lactobacillales</taxon>
        <taxon>Aerococcaceae</taxon>
        <taxon>Falseniella</taxon>
    </lineage>
</organism>
<dbReference type="InterPro" id="IPR032823">
    <property type="entry name" value="BCA_ABC_TP_C"/>
</dbReference>
<dbReference type="InterPro" id="IPR027417">
    <property type="entry name" value="P-loop_NTPase"/>
</dbReference>
<dbReference type="GO" id="GO:0005524">
    <property type="term" value="F:ATP binding"/>
    <property type="evidence" value="ECO:0007669"/>
    <property type="project" value="UniProtKB-KW"/>
</dbReference>
<evidence type="ECO:0000313" key="5">
    <source>
        <dbReference type="EMBL" id="PKY88184.1"/>
    </source>
</evidence>
<dbReference type="OrthoDB" id="9805514at2"/>
<dbReference type="InterPro" id="IPR003593">
    <property type="entry name" value="AAA+_ATPase"/>
</dbReference>
<proteinExistence type="predicted"/>
<dbReference type="AlphaFoldDB" id="A0A2I1JXT6"/>
<evidence type="ECO:0000256" key="2">
    <source>
        <dbReference type="ARBA" id="ARBA00022741"/>
    </source>
</evidence>
<evidence type="ECO:0000259" key="4">
    <source>
        <dbReference type="PROSITE" id="PS50893"/>
    </source>
</evidence>
<dbReference type="SUPFAM" id="SSF52540">
    <property type="entry name" value="P-loop containing nucleoside triphosphate hydrolases"/>
    <property type="match status" value="1"/>
</dbReference>
<keyword evidence="2" id="KW-0547">Nucleotide-binding</keyword>
<evidence type="ECO:0000313" key="6">
    <source>
        <dbReference type="Proteomes" id="UP000234384"/>
    </source>
</evidence>
<dbReference type="CDD" id="cd03219">
    <property type="entry name" value="ABC_Mj1267_LivG_branched"/>
    <property type="match status" value="1"/>
</dbReference>
<evidence type="ECO:0000256" key="1">
    <source>
        <dbReference type="ARBA" id="ARBA00022448"/>
    </source>
</evidence>
<dbReference type="PANTHER" id="PTHR45772">
    <property type="entry name" value="CONSERVED COMPONENT OF ABC TRANSPORTER FOR NATURAL AMINO ACIDS-RELATED"/>
    <property type="match status" value="1"/>
</dbReference>
<dbReference type="RefSeq" id="WP_101954517.1">
    <property type="nucleotide sequence ID" value="NZ_PKHE01000016.1"/>
</dbReference>
<dbReference type="GO" id="GO:0016887">
    <property type="term" value="F:ATP hydrolysis activity"/>
    <property type="evidence" value="ECO:0007669"/>
    <property type="project" value="InterPro"/>
</dbReference>
<keyword evidence="3 5" id="KW-0067">ATP-binding</keyword>
<dbReference type="GO" id="GO:0042941">
    <property type="term" value="P:D-alanine transmembrane transport"/>
    <property type="evidence" value="ECO:0007669"/>
    <property type="project" value="TreeGrafter"/>
</dbReference>
<dbReference type="GO" id="GO:0015808">
    <property type="term" value="P:L-alanine transport"/>
    <property type="evidence" value="ECO:0007669"/>
    <property type="project" value="TreeGrafter"/>
</dbReference>
<dbReference type="SMART" id="SM00382">
    <property type="entry name" value="AAA"/>
    <property type="match status" value="1"/>
</dbReference>
<dbReference type="EMBL" id="PKHE01000016">
    <property type="protein sequence ID" value="PKY88184.1"/>
    <property type="molecule type" value="Genomic_DNA"/>
</dbReference>
<dbReference type="PROSITE" id="PS50893">
    <property type="entry name" value="ABC_TRANSPORTER_2"/>
    <property type="match status" value="1"/>
</dbReference>
<gene>
    <name evidence="5" type="ORF">CYJ57_06110</name>
</gene>
<reference evidence="5 6" key="1">
    <citation type="submission" date="2017-12" db="EMBL/GenBank/DDBJ databases">
        <title>Phylogenetic diversity of female urinary microbiome.</title>
        <authorList>
            <person name="Thomas-White K."/>
            <person name="Wolfe A.J."/>
        </authorList>
    </citation>
    <scope>NUCLEOTIDE SEQUENCE [LARGE SCALE GENOMIC DNA]</scope>
    <source>
        <strain evidence="5 6">UMB0898</strain>
    </source>
</reference>